<dbReference type="STRING" id="1150626.PHAMO_10281"/>
<evidence type="ECO:0000259" key="1">
    <source>
        <dbReference type="Pfam" id="PF01048"/>
    </source>
</evidence>
<dbReference type="Gene3D" id="3.40.50.1580">
    <property type="entry name" value="Nucleoside phosphorylase domain"/>
    <property type="match status" value="1"/>
</dbReference>
<dbReference type="EMBL" id="CAHP01000001">
    <property type="protein sequence ID" value="CCG39856.1"/>
    <property type="molecule type" value="Genomic_DNA"/>
</dbReference>
<comment type="caution">
    <text evidence="2">The sequence shown here is derived from an EMBL/GenBank/DDBJ whole genome shotgun (WGS) entry which is preliminary data.</text>
</comment>
<reference evidence="2 3" key="1">
    <citation type="journal article" date="2012" name="J. Bacteriol.">
        <title>Draft Genome Sequence of the Purple Photosynthetic Bacterium Phaeospirillum molischianum DSM120, a Particularly Versatile Bacterium.</title>
        <authorList>
            <person name="Duquesne K."/>
            <person name="Prima V."/>
            <person name="Ji B."/>
            <person name="Rouy Z."/>
            <person name="Medigue C."/>
            <person name="Talla E."/>
            <person name="Sturgis J.N."/>
        </authorList>
    </citation>
    <scope>NUCLEOTIDE SEQUENCE [LARGE SCALE GENOMIC DNA]</scope>
    <source>
        <strain evidence="3">DSM120</strain>
    </source>
</reference>
<evidence type="ECO:0000313" key="3">
    <source>
        <dbReference type="Proteomes" id="UP000004169"/>
    </source>
</evidence>
<dbReference type="NCBIfam" id="TIGR03468">
    <property type="entry name" value="HpnG"/>
    <property type="match status" value="1"/>
</dbReference>
<dbReference type="SUPFAM" id="SSF53167">
    <property type="entry name" value="Purine and uridine phosphorylases"/>
    <property type="match status" value="1"/>
</dbReference>
<name>H8FNB8_MAGML</name>
<organism evidence="2 3">
    <name type="scientific">Magnetospirillum molischianum DSM 120</name>
    <dbReference type="NCBI Taxonomy" id="1150626"/>
    <lineage>
        <taxon>Bacteria</taxon>
        <taxon>Pseudomonadati</taxon>
        <taxon>Pseudomonadota</taxon>
        <taxon>Alphaproteobacteria</taxon>
        <taxon>Rhodospirillales</taxon>
        <taxon>Rhodospirillaceae</taxon>
        <taxon>Magnetospirillum</taxon>
    </lineage>
</organism>
<dbReference type="AlphaFoldDB" id="H8FNB8"/>
<dbReference type="InterPro" id="IPR035994">
    <property type="entry name" value="Nucleoside_phosphorylase_sf"/>
</dbReference>
<dbReference type="eggNOG" id="COG0775">
    <property type="taxonomic scope" value="Bacteria"/>
</dbReference>
<dbReference type="InterPro" id="IPR000845">
    <property type="entry name" value="Nucleoside_phosphorylase_d"/>
</dbReference>
<dbReference type="InterPro" id="IPR017831">
    <property type="entry name" value="Hopanoid-assoc_phosphoryl_HpnG"/>
</dbReference>
<dbReference type="Pfam" id="PF01048">
    <property type="entry name" value="PNP_UDP_1"/>
    <property type="match status" value="1"/>
</dbReference>
<dbReference type="Proteomes" id="UP000004169">
    <property type="component" value="Unassembled WGS sequence"/>
</dbReference>
<dbReference type="GO" id="GO:0003824">
    <property type="term" value="F:catalytic activity"/>
    <property type="evidence" value="ECO:0007669"/>
    <property type="project" value="InterPro"/>
</dbReference>
<feature type="domain" description="Nucleoside phosphorylase" evidence="1">
    <location>
        <begin position="56"/>
        <end position="182"/>
    </location>
</feature>
<proteinExistence type="predicted"/>
<accession>H8FNB8</accession>
<protein>
    <submittedName>
        <fullName evidence="2">Nucleoside phosphorylase</fullName>
    </submittedName>
</protein>
<keyword evidence="3" id="KW-1185">Reference proteome</keyword>
<sequence>MPGRYCMPSEADSAGFPAACWLDGVPGQVAVGVIVGMESEAALLPPGTRIGVAGADSARAASEARRLLDEGAEALLSLGIGGGLDPALVPGEIVIGTAVQDGDETLDTNQVWMCRLLNAIPHSQSGLIHASAGPVVGRGAKQALFVASGARVVDMESGAVARVAAAAGRPFAVIRAVADAADLSLPSSALAGIGPDGKSRPFAVIGRLALKPWELPDLIRVGLDSHTAHSALRVALGGLGPAFGL</sequence>
<dbReference type="GO" id="GO:0009116">
    <property type="term" value="P:nucleoside metabolic process"/>
    <property type="evidence" value="ECO:0007669"/>
    <property type="project" value="InterPro"/>
</dbReference>
<evidence type="ECO:0000313" key="2">
    <source>
        <dbReference type="EMBL" id="CCG39856.1"/>
    </source>
</evidence>
<gene>
    <name evidence="2" type="ORF">PHAMO_10281</name>
</gene>